<reference evidence="2 3" key="1">
    <citation type="submission" date="2020-02" db="EMBL/GenBank/DDBJ databases">
        <title>Bacillus aquiflavi sp. nov., isolated from yellow water of strong flavor Chinese baijiu in Yibin region of China.</title>
        <authorList>
            <person name="Xie J."/>
        </authorList>
    </citation>
    <scope>NUCLEOTIDE SEQUENCE [LARGE SCALE GENOMIC DNA]</scope>
    <source>
        <strain evidence="2 3">SA4</strain>
    </source>
</reference>
<dbReference type="Proteomes" id="UP000481043">
    <property type="component" value="Unassembled WGS sequence"/>
</dbReference>
<evidence type="ECO:0000256" key="1">
    <source>
        <dbReference type="SAM" id="SignalP"/>
    </source>
</evidence>
<comment type="caution">
    <text evidence="2">The sequence shown here is derived from an EMBL/GenBank/DDBJ whole genome shotgun (WGS) entry which is preliminary data.</text>
</comment>
<evidence type="ECO:0000313" key="3">
    <source>
        <dbReference type="Proteomes" id="UP000481043"/>
    </source>
</evidence>
<sequence length="149" mass="16248">MKKNWLLAMVSFLFVLVLVGCGGGGEDAGATAGEAATTDSIEGTVAIYVNGINTEDTDTVLKALHPFSSQHVTLRGYYDNDFAQYDYDVEQVSMNVLEETDSSAVVELVISKTLVEEKGEGKNELTEGEITQKLTFKTKGDEWLIDKVE</sequence>
<evidence type="ECO:0000313" key="2">
    <source>
        <dbReference type="EMBL" id="NEY70476.1"/>
    </source>
</evidence>
<gene>
    <name evidence="2" type="ORF">G4D63_01860</name>
</gene>
<protein>
    <recommendedName>
        <fullName evidence="4">DUF4878 domain-containing protein</fullName>
    </recommendedName>
</protein>
<dbReference type="EMBL" id="JAAIWM010000001">
    <property type="protein sequence ID" value="NEY70476.1"/>
    <property type="molecule type" value="Genomic_DNA"/>
</dbReference>
<proteinExistence type="predicted"/>
<dbReference type="RefSeq" id="WP_163177116.1">
    <property type="nucleotide sequence ID" value="NZ_JAAIWM010000001.1"/>
</dbReference>
<name>A0A6M0Q2F2_9BACI</name>
<dbReference type="PROSITE" id="PS51257">
    <property type="entry name" value="PROKAR_LIPOPROTEIN"/>
    <property type="match status" value="1"/>
</dbReference>
<feature type="chain" id="PRO_5038819281" description="DUF4878 domain-containing protein" evidence="1">
    <location>
        <begin position="23"/>
        <end position="149"/>
    </location>
</feature>
<dbReference type="AlphaFoldDB" id="A0A6M0Q2F2"/>
<organism evidence="2 3">
    <name type="scientific">Bacillus mesophilus</name>
    <dbReference type="NCBI Taxonomy" id="1808955"/>
    <lineage>
        <taxon>Bacteria</taxon>
        <taxon>Bacillati</taxon>
        <taxon>Bacillota</taxon>
        <taxon>Bacilli</taxon>
        <taxon>Bacillales</taxon>
        <taxon>Bacillaceae</taxon>
        <taxon>Bacillus</taxon>
    </lineage>
</organism>
<keyword evidence="1" id="KW-0732">Signal</keyword>
<keyword evidence="3" id="KW-1185">Reference proteome</keyword>
<accession>A0A6M0Q2F2</accession>
<feature type="signal peptide" evidence="1">
    <location>
        <begin position="1"/>
        <end position="22"/>
    </location>
</feature>
<evidence type="ECO:0008006" key="4">
    <source>
        <dbReference type="Google" id="ProtNLM"/>
    </source>
</evidence>